<dbReference type="EMBL" id="JAMTCK010000004">
    <property type="protein sequence ID" value="MCP2165053.1"/>
    <property type="molecule type" value="Genomic_DNA"/>
</dbReference>
<dbReference type="Proteomes" id="UP001206128">
    <property type="component" value="Unassembled WGS sequence"/>
</dbReference>
<sequence>MRNQDSSGWESTPSTAATRTEQLVVAEPMWSHLLLWLGFPLLGAVAGGLLALIADWVAGLEWAPMQGLFKLVASIPDPYGQFGGAALGVLAGLVLGAIGSNEALTVTVDAHQVGLTRGKATRTVDRARVSAVFLDGKDLTLLGPDTAPLARERCELNQGQLRHAFTTHGYPWLDGGDPHRDDYRRWIEDTPDLPAGANSLLRARGKALGSDPAEAADLAAELGKLGVAVREEGKRQYWRLVR</sequence>
<evidence type="ECO:0000259" key="2">
    <source>
        <dbReference type="Pfam" id="PF23493"/>
    </source>
</evidence>
<accession>A0AAE3KK47</accession>
<feature type="transmembrane region" description="Helical" evidence="1">
    <location>
        <begin position="79"/>
        <end position="98"/>
    </location>
</feature>
<feature type="transmembrane region" description="Helical" evidence="1">
    <location>
        <begin position="33"/>
        <end position="58"/>
    </location>
</feature>
<evidence type="ECO:0000259" key="3">
    <source>
        <dbReference type="Pfam" id="PF23494"/>
    </source>
</evidence>
<keyword evidence="1" id="KW-0472">Membrane</keyword>
<reference evidence="4" key="1">
    <citation type="submission" date="2022-06" db="EMBL/GenBank/DDBJ databases">
        <title>Genomic Encyclopedia of Archaeal and Bacterial Type Strains, Phase II (KMG-II): from individual species to whole genera.</title>
        <authorList>
            <person name="Goeker M."/>
        </authorList>
    </citation>
    <scope>NUCLEOTIDE SEQUENCE</scope>
    <source>
        <strain evidence="4">DSM 43935</strain>
    </source>
</reference>
<dbReference type="Pfam" id="PF23493">
    <property type="entry name" value="CysS_C"/>
    <property type="match status" value="1"/>
</dbReference>
<protein>
    <recommendedName>
        <fullName evidence="6">DUF308 domain-containing protein</fullName>
    </recommendedName>
</protein>
<evidence type="ECO:0000313" key="4">
    <source>
        <dbReference type="EMBL" id="MCP2165053.1"/>
    </source>
</evidence>
<evidence type="ECO:0000313" key="5">
    <source>
        <dbReference type="Proteomes" id="UP001206128"/>
    </source>
</evidence>
<gene>
    <name evidence="4" type="ORF">LX83_001902</name>
</gene>
<evidence type="ECO:0000256" key="1">
    <source>
        <dbReference type="SAM" id="Phobius"/>
    </source>
</evidence>
<dbReference type="Pfam" id="PF23494">
    <property type="entry name" value="bPH_10"/>
    <property type="match status" value="1"/>
</dbReference>
<dbReference type="AlphaFoldDB" id="A0AAE3KK47"/>
<dbReference type="RefSeq" id="WP_253769510.1">
    <property type="nucleotide sequence ID" value="NZ_JAMTCK010000004.1"/>
</dbReference>
<dbReference type="InterPro" id="IPR057798">
    <property type="entry name" value="PH_YqeB"/>
</dbReference>
<keyword evidence="1" id="KW-0812">Transmembrane</keyword>
<dbReference type="InterPro" id="IPR056411">
    <property type="entry name" value="CysS_C"/>
</dbReference>
<keyword evidence="5" id="KW-1185">Reference proteome</keyword>
<feature type="domain" description="YqeB PH" evidence="3">
    <location>
        <begin position="24"/>
        <end position="172"/>
    </location>
</feature>
<name>A0AAE3KK47_9PSEU</name>
<feature type="domain" description="Cysteinyl-tRNA ligase anticodon binding" evidence="2">
    <location>
        <begin position="190"/>
        <end position="239"/>
    </location>
</feature>
<organism evidence="4 5">
    <name type="scientific">Goodfellowiella coeruleoviolacea</name>
    <dbReference type="NCBI Taxonomy" id="334858"/>
    <lineage>
        <taxon>Bacteria</taxon>
        <taxon>Bacillati</taxon>
        <taxon>Actinomycetota</taxon>
        <taxon>Actinomycetes</taxon>
        <taxon>Pseudonocardiales</taxon>
        <taxon>Pseudonocardiaceae</taxon>
        <taxon>Goodfellowiella</taxon>
    </lineage>
</organism>
<keyword evidence="1" id="KW-1133">Transmembrane helix</keyword>
<evidence type="ECO:0008006" key="6">
    <source>
        <dbReference type="Google" id="ProtNLM"/>
    </source>
</evidence>
<comment type="caution">
    <text evidence="4">The sequence shown here is derived from an EMBL/GenBank/DDBJ whole genome shotgun (WGS) entry which is preliminary data.</text>
</comment>
<proteinExistence type="predicted"/>